<gene>
    <name evidence="1" type="ORF">HFQ13_11120</name>
</gene>
<dbReference type="Proteomes" id="UP001197378">
    <property type="component" value="Unassembled WGS sequence"/>
</dbReference>
<keyword evidence="2" id="KW-1185">Reference proteome</keyword>
<dbReference type="InterPro" id="IPR036390">
    <property type="entry name" value="WH_DNA-bd_sf"/>
</dbReference>
<organism evidence="1 2">
    <name type="scientific">Igneacidithiobacillus copahuensis</name>
    <dbReference type="NCBI Taxonomy" id="2724909"/>
    <lineage>
        <taxon>Bacteria</taxon>
        <taxon>Pseudomonadati</taxon>
        <taxon>Pseudomonadota</taxon>
        <taxon>Acidithiobacillia</taxon>
        <taxon>Acidithiobacillales</taxon>
        <taxon>Acidithiobacillaceae</taxon>
        <taxon>Igneacidithiobacillus</taxon>
    </lineage>
</organism>
<dbReference type="SUPFAM" id="SSF46785">
    <property type="entry name" value="Winged helix' DNA-binding domain"/>
    <property type="match status" value="1"/>
</dbReference>
<sequence length="116" mass="12818">MRTLTITVQSDWKAALRAAGKAAQAETYQGETLNFESPDVFLGRLTALRWSLMRQIMSAGEVSIRELARQVGRDVRRVHDDVLVLAELGLIERTTSGGVSCPFADIHVDLHLRKAG</sequence>
<name>A0AAE2YRD5_9PROT</name>
<protein>
    <submittedName>
        <fullName evidence="1">Uncharacterized protein</fullName>
    </submittedName>
</protein>
<dbReference type="InterPro" id="IPR036388">
    <property type="entry name" value="WH-like_DNA-bd_sf"/>
</dbReference>
<evidence type="ECO:0000313" key="2">
    <source>
        <dbReference type="Proteomes" id="UP001197378"/>
    </source>
</evidence>
<dbReference type="Gene3D" id="1.10.10.10">
    <property type="entry name" value="Winged helix-like DNA-binding domain superfamily/Winged helix DNA-binding domain"/>
    <property type="match status" value="1"/>
</dbReference>
<comment type="caution">
    <text evidence="1">The sequence shown here is derived from an EMBL/GenBank/DDBJ whole genome shotgun (WGS) entry which is preliminary data.</text>
</comment>
<evidence type="ECO:0000313" key="1">
    <source>
        <dbReference type="EMBL" id="MBU2788742.1"/>
    </source>
</evidence>
<dbReference type="EMBL" id="JAAXYO010000159">
    <property type="protein sequence ID" value="MBU2788742.1"/>
    <property type="molecule type" value="Genomic_DNA"/>
</dbReference>
<dbReference type="AlphaFoldDB" id="A0AAE2YRD5"/>
<dbReference type="Pfam" id="PF25212">
    <property type="entry name" value="HVO_A0114"/>
    <property type="match status" value="1"/>
</dbReference>
<proteinExistence type="predicted"/>
<reference evidence="1" key="1">
    <citation type="journal article" date="2021" name="ISME J.">
        <title>Genomic evolution of the class Acidithiobacillia: deep-branching Proteobacteria living in extreme acidic conditions.</title>
        <authorList>
            <person name="Moya-Beltran A."/>
            <person name="Beard S."/>
            <person name="Rojas-Villalobos C."/>
            <person name="Issotta F."/>
            <person name="Gallardo Y."/>
            <person name="Ulloa R."/>
            <person name="Giaveno A."/>
            <person name="Degli Esposti M."/>
            <person name="Johnson D.B."/>
            <person name="Quatrini R."/>
        </authorList>
    </citation>
    <scope>NUCLEOTIDE SEQUENCE</scope>
    <source>
        <strain evidence="1">VAN18-1</strain>
    </source>
</reference>
<accession>A0AAE2YRD5</accession>